<dbReference type="InterPro" id="IPR025442">
    <property type="entry name" value="DUF4185"/>
</dbReference>
<accession>A0A7I7WHB0</accession>
<dbReference type="AlphaFoldDB" id="A0A7I7WHB0"/>
<evidence type="ECO:0000313" key="2">
    <source>
        <dbReference type="EMBL" id="BBZ15931.1"/>
    </source>
</evidence>
<dbReference type="EMBL" id="AP022608">
    <property type="protein sequence ID" value="BBZ15931.1"/>
    <property type="molecule type" value="Genomic_DNA"/>
</dbReference>
<evidence type="ECO:0000259" key="1">
    <source>
        <dbReference type="Pfam" id="PF13810"/>
    </source>
</evidence>
<evidence type="ECO:0000313" key="3">
    <source>
        <dbReference type="Proteomes" id="UP000466187"/>
    </source>
</evidence>
<reference evidence="2 3" key="1">
    <citation type="journal article" date="2019" name="Emerg. Microbes Infect.">
        <title>Comprehensive subspecies identification of 175 nontuberculous mycobacteria species based on 7547 genomic profiles.</title>
        <authorList>
            <person name="Matsumoto Y."/>
            <person name="Kinjo T."/>
            <person name="Motooka D."/>
            <person name="Nabeya D."/>
            <person name="Jung N."/>
            <person name="Uechi K."/>
            <person name="Horii T."/>
            <person name="Iida T."/>
            <person name="Fujita J."/>
            <person name="Nakamura S."/>
        </authorList>
    </citation>
    <scope>NUCLEOTIDE SEQUENCE [LARGE SCALE GENOMIC DNA]</scope>
    <source>
        <strain evidence="2 3">JCM 12688</strain>
    </source>
</reference>
<dbReference type="Proteomes" id="UP000466187">
    <property type="component" value="Chromosome"/>
</dbReference>
<dbReference type="Pfam" id="PF13810">
    <property type="entry name" value="DUF4185"/>
    <property type="match status" value="1"/>
</dbReference>
<gene>
    <name evidence="2" type="ORF">MGAD_02660</name>
</gene>
<feature type="domain" description="DUF4185" evidence="1">
    <location>
        <begin position="48"/>
        <end position="370"/>
    </location>
</feature>
<proteinExistence type="predicted"/>
<name>A0A7I7WHB0_MYCGU</name>
<protein>
    <recommendedName>
        <fullName evidence="1">DUF4185 domain-containing protein</fullName>
    </recommendedName>
</protein>
<dbReference type="KEGG" id="mgad:MGAD_02660"/>
<sequence length="388" mass="42099">MSRAACAAVSELAGESSIGRQAGRGLGPRTRAVVPLLNGKVVDLTGPGLTERWGVTCADLGASVVAPNGKLVSVFGDTFSGRKVGEGDWRSPVVLIGTGDADHEIVYERAGGADPDYARQLWHYIHDDASTGWTRGGVSTVIPSDLLRVDDSIYLHAIVNRGFGNVAWTEIWRSDDSGVSWAPMGRQAKFPAARHDGHAQCWSWDFDPDDGWVYVVATGFQRDKGIILMRVRPSNIGDRTRYASWGLAGGHWRWGEVATPITPVGEKWGELTFRRVARGKWILGGFLASKYALGYRVVESPVANLHTTPLQTPVLGSAWHGEDHVANRVAQLYGGYVLPGSRLDIEGGVGLVVSQWNTADGWPYRAMQFKAGLRDTTKTPDPSDPINL</sequence>
<organism evidence="2 3">
    <name type="scientific">Mycolicibacterium gadium</name>
    <name type="common">Mycobacterium gadium</name>
    <dbReference type="NCBI Taxonomy" id="1794"/>
    <lineage>
        <taxon>Bacteria</taxon>
        <taxon>Bacillati</taxon>
        <taxon>Actinomycetota</taxon>
        <taxon>Actinomycetes</taxon>
        <taxon>Mycobacteriales</taxon>
        <taxon>Mycobacteriaceae</taxon>
        <taxon>Mycolicibacterium</taxon>
    </lineage>
</organism>